<keyword evidence="7" id="KW-1185">Reference proteome</keyword>
<evidence type="ECO:0000256" key="2">
    <source>
        <dbReference type="ARBA" id="ARBA00022792"/>
    </source>
</evidence>
<sequence>MSAPKASVLFNRVRQFAARNKSTYVYDVDKTFGQRWVEKHVKKQQKLQKFYSDESIPLWWKTTGDKFITTFVFAATIATFGVSLVNLAKYSQGKL</sequence>
<evidence type="ECO:0000256" key="5">
    <source>
        <dbReference type="SAM" id="Phobius"/>
    </source>
</evidence>
<gene>
    <name evidence="6" type="ORF">OXX778_LOCUS13548</name>
</gene>
<feature type="transmembrane region" description="Helical" evidence="5">
    <location>
        <begin position="67"/>
        <end position="88"/>
    </location>
</feature>
<dbReference type="InterPro" id="IPR039297">
    <property type="entry name" value="COX7a"/>
</dbReference>
<protein>
    <submittedName>
        <fullName evidence="6">Uncharacterized protein</fullName>
    </submittedName>
</protein>
<keyword evidence="5" id="KW-0812">Transmembrane</keyword>
<dbReference type="OrthoDB" id="10376362at2759"/>
<evidence type="ECO:0000313" key="7">
    <source>
        <dbReference type="Proteomes" id="UP000663879"/>
    </source>
</evidence>
<dbReference type="Proteomes" id="UP000663879">
    <property type="component" value="Unassembled WGS sequence"/>
</dbReference>
<comment type="subcellular location">
    <subcellularLocation>
        <location evidence="1">Mitochondrion inner membrane</location>
    </subcellularLocation>
</comment>
<organism evidence="6 7">
    <name type="scientific">Brachionus calyciflorus</name>
    <dbReference type="NCBI Taxonomy" id="104777"/>
    <lineage>
        <taxon>Eukaryota</taxon>
        <taxon>Metazoa</taxon>
        <taxon>Spiralia</taxon>
        <taxon>Gnathifera</taxon>
        <taxon>Rotifera</taxon>
        <taxon>Eurotatoria</taxon>
        <taxon>Monogononta</taxon>
        <taxon>Pseudotrocha</taxon>
        <taxon>Ploima</taxon>
        <taxon>Brachionidae</taxon>
        <taxon>Brachionus</taxon>
    </lineage>
</organism>
<evidence type="ECO:0000256" key="1">
    <source>
        <dbReference type="ARBA" id="ARBA00004273"/>
    </source>
</evidence>
<evidence type="ECO:0000313" key="6">
    <source>
        <dbReference type="EMBL" id="CAF0943426.1"/>
    </source>
</evidence>
<keyword evidence="3" id="KW-0496">Mitochondrion</keyword>
<keyword evidence="4 5" id="KW-0472">Membrane</keyword>
<reference evidence="6" key="1">
    <citation type="submission" date="2021-02" db="EMBL/GenBank/DDBJ databases">
        <authorList>
            <person name="Nowell W R."/>
        </authorList>
    </citation>
    <scope>NUCLEOTIDE SEQUENCE</scope>
    <source>
        <strain evidence="6">Ploen Becks lab</strain>
    </source>
</reference>
<keyword evidence="5" id="KW-1133">Transmembrane helix</keyword>
<proteinExistence type="predicted"/>
<comment type="caution">
    <text evidence="6">The sequence shown here is derived from an EMBL/GenBank/DDBJ whole genome shotgun (WGS) entry which is preliminary data.</text>
</comment>
<accession>A0A814CQ35</accession>
<dbReference type="Pfam" id="PF02238">
    <property type="entry name" value="COX7a"/>
    <property type="match status" value="1"/>
</dbReference>
<dbReference type="GO" id="GO:0005743">
    <property type="term" value="C:mitochondrial inner membrane"/>
    <property type="evidence" value="ECO:0007669"/>
    <property type="project" value="UniProtKB-SubCell"/>
</dbReference>
<evidence type="ECO:0000256" key="3">
    <source>
        <dbReference type="ARBA" id="ARBA00023128"/>
    </source>
</evidence>
<evidence type="ECO:0000256" key="4">
    <source>
        <dbReference type="ARBA" id="ARBA00023136"/>
    </source>
</evidence>
<dbReference type="AlphaFoldDB" id="A0A814CQ35"/>
<dbReference type="EMBL" id="CAJNOC010002623">
    <property type="protein sequence ID" value="CAF0943426.1"/>
    <property type="molecule type" value="Genomic_DNA"/>
</dbReference>
<name>A0A814CQ35_9BILA</name>
<keyword evidence="2" id="KW-0999">Mitochondrion inner membrane</keyword>